<evidence type="ECO:0000256" key="6">
    <source>
        <dbReference type="ARBA" id="ARBA00023136"/>
    </source>
</evidence>
<evidence type="ECO:0000256" key="2">
    <source>
        <dbReference type="ARBA" id="ARBA00022692"/>
    </source>
</evidence>
<keyword evidence="4" id="KW-1133">Transmembrane helix</keyword>
<feature type="domain" description="Letm1 RBD" evidence="9">
    <location>
        <begin position="171"/>
        <end position="359"/>
    </location>
</feature>
<dbReference type="PROSITE" id="PS51758">
    <property type="entry name" value="LETM1_RBD"/>
    <property type="match status" value="1"/>
</dbReference>
<dbReference type="InterPro" id="IPR044202">
    <property type="entry name" value="LETM1/MDM38-like"/>
</dbReference>
<dbReference type="Proteomes" id="UP001152759">
    <property type="component" value="Chromosome 6"/>
</dbReference>
<comment type="subcellular location">
    <subcellularLocation>
        <location evidence="1">Mitochondrion inner membrane</location>
        <topology evidence="1">Single-pass membrane protein</topology>
    </subcellularLocation>
</comment>
<keyword evidence="11" id="KW-1185">Reference proteome</keyword>
<dbReference type="KEGG" id="btab:109044337"/>
<dbReference type="EMBL" id="OU963867">
    <property type="protein sequence ID" value="CAH0392066.1"/>
    <property type="molecule type" value="Genomic_DNA"/>
</dbReference>
<evidence type="ECO:0000256" key="5">
    <source>
        <dbReference type="ARBA" id="ARBA00023128"/>
    </source>
</evidence>
<keyword evidence="6" id="KW-0472">Membrane</keyword>
<proteinExistence type="predicted"/>
<evidence type="ECO:0000256" key="7">
    <source>
        <dbReference type="PROSITE-ProRule" id="PRU01094"/>
    </source>
</evidence>
<keyword evidence="5 7" id="KW-0496">Mitochondrion</keyword>
<dbReference type="Pfam" id="PF07766">
    <property type="entry name" value="LETM1_RBD"/>
    <property type="match status" value="1"/>
</dbReference>
<accession>A0A9P0AIL3</accession>
<protein>
    <recommendedName>
        <fullName evidence="9">Letm1 RBD domain-containing protein</fullName>
    </recommendedName>
</protein>
<evidence type="ECO:0000259" key="9">
    <source>
        <dbReference type="PROSITE" id="PS51758"/>
    </source>
</evidence>
<keyword evidence="3" id="KW-0999">Mitochondrion inner membrane</keyword>
<feature type="compositionally biased region" description="Basic and acidic residues" evidence="8">
    <location>
        <begin position="28"/>
        <end position="44"/>
    </location>
</feature>
<feature type="region of interest" description="Disordered" evidence="8">
    <location>
        <begin position="28"/>
        <end position="47"/>
    </location>
</feature>
<dbReference type="GO" id="GO:0030003">
    <property type="term" value="P:intracellular monoatomic cation homeostasis"/>
    <property type="evidence" value="ECO:0007669"/>
    <property type="project" value="TreeGrafter"/>
</dbReference>
<dbReference type="GO" id="GO:0005743">
    <property type="term" value="C:mitochondrial inner membrane"/>
    <property type="evidence" value="ECO:0007669"/>
    <property type="project" value="UniProtKB-SubCell"/>
</dbReference>
<evidence type="ECO:0000256" key="4">
    <source>
        <dbReference type="ARBA" id="ARBA00022989"/>
    </source>
</evidence>
<evidence type="ECO:0000313" key="10">
    <source>
        <dbReference type="EMBL" id="CAH0392066.1"/>
    </source>
</evidence>
<name>A0A9P0AIL3_BEMTA</name>
<dbReference type="AlphaFoldDB" id="A0A9P0AIL3"/>
<dbReference type="PANTHER" id="PTHR14009">
    <property type="entry name" value="LEUCINE ZIPPER-EF-HAND CONTAINING TRANSMEMBRANE PROTEIN"/>
    <property type="match status" value="1"/>
</dbReference>
<reference evidence="10" key="1">
    <citation type="submission" date="2021-12" db="EMBL/GenBank/DDBJ databases">
        <authorList>
            <person name="King R."/>
        </authorList>
    </citation>
    <scope>NUCLEOTIDE SEQUENCE</scope>
</reference>
<gene>
    <name evidence="10" type="ORF">BEMITA_LOCUS10624</name>
</gene>
<dbReference type="PANTHER" id="PTHR14009:SF13">
    <property type="entry name" value="LETM1 DOMAIN-CONTAINING PROTEIN 1"/>
    <property type="match status" value="1"/>
</dbReference>
<keyword evidence="2" id="KW-0812">Transmembrane</keyword>
<evidence type="ECO:0000256" key="1">
    <source>
        <dbReference type="ARBA" id="ARBA00004434"/>
    </source>
</evidence>
<dbReference type="InterPro" id="IPR033122">
    <property type="entry name" value="LETM1-like_RBD"/>
</dbReference>
<evidence type="ECO:0000256" key="8">
    <source>
        <dbReference type="SAM" id="MobiDB-lite"/>
    </source>
</evidence>
<evidence type="ECO:0000256" key="3">
    <source>
        <dbReference type="ARBA" id="ARBA00022792"/>
    </source>
</evidence>
<sequence length="359" mass="42181">MSIFVRSSTRKLETLTCNRWLIRRRGKHDNPKIDNRTSNSKESKFSTPNVKSSINEYALSKFSKYVSGFADVLEKKFPAAMKVYRIFTVGTKDFVQDFKEYYKINRRVSYSGLKILRRKELELYFTMPRNIIQLTPVILFTPVPFSNYLVFPLALMFPKYLLTSHYWSLQQRAKFALEDHKQRLQNFEPVFNCLQGRTSELDCDERLKKTWLSVLGDIGSGLQPPVQELIQCSILFSKPPYHLKNLKSSHLKHLLKVHNMHSGWRKRARLARRAEIIQLMDAAIKKEGGAENLTFDELKWACFLRGLNPVNVKNEELVQWLNQWVQLSEKVDEKTYSLLLHYPILLAYNHPSNWFLLKS</sequence>
<dbReference type="GO" id="GO:0043022">
    <property type="term" value="F:ribosome binding"/>
    <property type="evidence" value="ECO:0007669"/>
    <property type="project" value="InterPro"/>
</dbReference>
<evidence type="ECO:0000313" key="11">
    <source>
        <dbReference type="Proteomes" id="UP001152759"/>
    </source>
</evidence>
<organism evidence="10 11">
    <name type="scientific">Bemisia tabaci</name>
    <name type="common">Sweetpotato whitefly</name>
    <name type="synonym">Aleurodes tabaci</name>
    <dbReference type="NCBI Taxonomy" id="7038"/>
    <lineage>
        <taxon>Eukaryota</taxon>
        <taxon>Metazoa</taxon>
        <taxon>Ecdysozoa</taxon>
        <taxon>Arthropoda</taxon>
        <taxon>Hexapoda</taxon>
        <taxon>Insecta</taxon>
        <taxon>Pterygota</taxon>
        <taxon>Neoptera</taxon>
        <taxon>Paraneoptera</taxon>
        <taxon>Hemiptera</taxon>
        <taxon>Sternorrhyncha</taxon>
        <taxon>Aleyrodoidea</taxon>
        <taxon>Aleyrodidae</taxon>
        <taxon>Aleyrodinae</taxon>
        <taxon>Bemisia</taxon>
    </lineage>
</organism>